<organism evidence="1 2">
    <name type="scientific">Streptomyces bikiniensis</name>
    <dbReference type="NCBI Taxonomy" id="1896"/>
    <lineage>
        <taxon>Bacteria</taxon>
        <taxon>Bacillati</taxon>
        <taxon>Actinomycetota</taxon>
        <taxon>Actinomycetes</taxon>
        <taxon>Kitasatosporales</taxon>
        <taxon>Streptomycetaceae</taxon>
        <taxon>Streptomyces</taxon>
    </lineage>
</organism>
<name>A0ABW8CTV9_STRBI</name>
<evidence type="ECO:0000313" key="1">
    <source>
        <dbReference type="EMBL" id="MFI9121007.1"/>
    </source>
</evidence>
<sequence>MIEIPMLLAAAAPATRLVRRKARQRVEAAGRGDGTGVPRMLRHPAREGRWLRGRMLVGPSGTTWAPSTRAGAAVSLPAELRRTGLRAPSLREAITINGGSGIVECASPEGTVLIAVMPYELEHVLKALDAAPRAEQPER</sequence>
<proteinExistence type="predicted"/>
<keyword evidence="2" id="KW-1185">Reference proteome</keyword>
<dbReference type="EMBL" id="JBITYT010000006">
    <property type="protein sequence ID" value="MFI9121007.1"/>
    <property type="molecule type" value="Genomic_DNA"/>
</dbReference>
<protein>
    <submittedName>
        <fullName evidence="1">Uncharacterized protein</fullName>
    </submittedName>
</protein>
<evidence type="ECO:0000313" key="2">
    <source>
        <dbReference type="Proteomes" id="UP001614391"/>
    </source>
</evidence>
<accession>A0ABW8CTV9</accession>
<dbReference type="Proteomes" id="UP001614391">
    <property type="component" value="Unassembled WGS sequence"/>
</dbReference>
<comment type="caution">
    <text evidence="1">The sequence shown here is derived from an EMBL/GenBank/DDBJ whole genome shotgun (WGS) entry which is preliminary data.</text>
</comment>
<reference evidence="1 2" key="1">
    <citation type="submission" date="2024-10" db="EMBL/GenBank/DDBJ databases">
        <title>The Natural Products Discovery Center: Release of the First 8490 Sequenced Strains for Exploring Actinobacteria Biosynthetic Diversity.</title>
        <authorList>
            <person name="Kalkreuter E."/>
            <person name="Kautsar S.A."/>
            <person name="Yang D."/>
            <person name="Bader C.D."/>
            <person name="Teijaro C.N."/>
            <person name="Fluegel L."/>
            <person name="Davis C.M."/>
            <person name="Simpson J.R."/>
            <person name="Lauterbach L."/>
            <person name="Steele A.D."/>
            <person name="Gui C."/>
            <person name="Meng S."/>
            <person name="Li G."/>
            <person name="Viehrig K."/>
            <person name="Ye F."/>
            <person name="Su P."/>
            <person name="Kiefer A.F."/>
            <person name="Nichols A."/>
            <person name="Cepeda A.J."/>
            <person name="Yan W."/>
            <person name="Fan B."/>
            <person name="Jiang Y."/>
            <person name="Adhikari A."/>
            <person name="Zheng C.-J."/>
            <person name="Schuster L."/>
            <person name="Cowan T.M."/>
            <person name="Smanski M.J."/>
            <person name="Chevrette M.G."/>
            <person name="De Carvalho L.P.S."/>
            <person name="Shen B."/>
        </authorList>
    </citation>
    <scope>NUCLEOTIDE SEQUENCE [LARGE SCALE GENOMIC DNA]</scope>
    <source>
        <strain evidence="1 2">NPDC053346</strain>
    </source>
</reference>
<gene>
    <name evidence="1" type="ORF">ACIGW0_16635</name>
</gene>
<dbReference type="RefSeq" id="WP_399615379.1">
    <property type="nucleotide sequence ID" value="NZ_JBITYT010000006.1"/>
</dbReference>